<evidence type="ECO:0000259" key="7">
    <source>
        <dbReference type="Pfam" id="PF19047"/>
    </source>
</evidence>
<evidence type="ECO:0000256" key="5">
    <source>
        <dbReference type="SAM" id="MobiDB-lite"/>
    </source>
</evidence>
<feature type="region of interest" description="Disordered" evidence="5">
    <location>
        <begin position="806"/>
        <end position="832"/>
    </location>
</feature>
<dbReference type="SUPFAM" id="SSF116907">
    <property type="entry name" value="Hook domain"/>
    <property type="match status" value="1"/>
</dbReference>
<evidence type="ECO:0000256" key="4">
    <source>
        <dbReference type="SAM" id="Coils"/>
    </source>
</evidence>
<comment type="subcellular location">
    <subcellularLocation>
        <location evidence="1">Cytoplasm</location>
    </subcellularLocation>
</comment>
<feature type="coiled-coil region" evidence="4">
    <location>
        <begin position="484"/>
        <end position="538"/>
    </location>
</feature>
<dbReference type="Gene3D" id="1.10.418.10">
    <property type="entry name" value="Calponin-like domain"/>
    <property type="match status" value="1"/>
</dbReference>
<dbReference type="GO" id="GO:0051959">
    <property type="term" value="F:dynein light intermediate chain binding"/>
    <property type="evidence" value="ECO:0007669"/>
    <property type="project" value="TreeGrafter"/>
</dbReference>
<feature type="coiled-coil region" evidence="4">
    <location>
        <begin position="562"/>
        <end position="653"/>
    </location>
</feature>
<feature type="domain" description="HOOK N-terminal" evidence="7">
    <location>
        <begin position="12"/>
        <end position="151"/>
    </location>
</feature>
<feature type="coiled-coil region" evidence="4">
    <location>
        <begin position="191"/>
        <end position="407"/>
    </location>
</feature>
<name>A0A9P3PGT1_LYOSH</name>
<accession>A0A9P3PGT1</accession>
<dbReference type="AlphaFoldDB" id="A0A9P3PGT1"/>
<dbReference type="GO" id="GO:0005815">
    <property type="term" value="C:microtubule organizing center"/>
    <property type="evidence" value="ECO:0007669"/>
    <property type="project" value="TreeGrafter"/>
</dbReference>
<dbReference type="PANTHER" id="PTHR18947">
    <property type="entry name" value="HOOK PROTEINS"/>
    <property type="match status" value="1"/>
</dbReference>
<dbReference type="GO" id="GO:0031122">
    <property type="term" value="P:cytoplasmic microtubule organization"/>
    <property type="evidence" value="ECO:0007669"/>
    <property type="project" value="InterPro"/>
</dbReference>
<dbReference type="InterPro" id="IPR008636">
    <property type="entry name" value="Hook_C"/>
</dbReference>
<dbReference type="GO" id="GO:0005737">
    <property type="term" value="C:cytoplasm"/>
    <property type="evidence" value="ECO:0007669"/>
    <property type="project" value="UniProtKB-SubCell"/>
</dbReference>
<dbReference type="EMBL" id="BRPK01000002">
    <property type="protein sequence ID" value="GLB35178.1"/>
    <property type="molecule type" value="Genomic_DNA"/>
</dbReference>
<dbReference type="InterPro" id="IPR043936">
    <property type="entry name" value="HOOK_N"/>
</dbReference>
<sequence length="832" mass="95291">MAETSQQRKELDAFFNFFVTFSLPRPVTTLADLSDGAALFDILSLVDAEYFRQPTRPSAQPSENWVLRFSALKRLYRLMTQYFTDVLQKPTGSLDVPDLQAIAKDHNLAATLIMCRMTIAIGVQCEKNKQFIDKIQGLNEADQHHLMKAIEQVMARITVAPGSHDMMEASMTEDDHYYRIQSEKSQIFSEKETLQKVYEALLEEHRALQTNFDDVNSEKEDALNRLRDLRREVDSRRSEKADGMLRAENDRLRAELQKSEDNLAMTESELEKSTNLITDLTKEIGELRVKADQHDKLKDQLDEYRHAADKLQKTENVMEKYKKKLQEGADLRQRLKALEAQNADLVDKNASIEEEYRKVAAFKPLMESYKNQIAELEAKHSARAQEIDALKFELEQSRTKLKITMEERAKDSETLELYQERVRELELSSHRPVRSPPPQGDHQTHDPSSEFTENELLGDSGFADEHAGLGLDGELDDAIAGTTTTDLKLQIRKLKRELEAVRKNEADASRILVLENLLEDANRMKARYESDYLAAHREKLVLQRDLEEIRSGKSLGDGAEAAIALRQRLNETVEQLDTLRKEHAELEVKFETQSRELTIAKSDLTLVNKDQLDILATLRESVNEDKAGLEADLEKLRKQNKELSDKNRMQLEQINGLLLEKVNLQSEGIGHREKMLQRERDFGDLRASISGKDVPQDIKERLLALHEENVNLKEANKTANDKLNKAKAFIKSQDKLFKEQHAASLSSTPGLFEEAEASFRSQIKVLEEDLARQKRLMAESTKRYRREQELMLGAIHNLGMRTSRAHLGTQTRDPSSWLGIQRKAASHTLQRA</sequence>
<keyword evidence="2" id="KW-0963">Cytoplasm</keyword>
<dbReference type="Pfam" id="PF19047">
    <property type="entry name" value="HOOK_N"/>
    <property type="match status" value="1"/>
</dbReference>
<keyword evidence="3 4" id="KW-0175">Coiled coil</keyword>
<comment type="caution">
    <text evidence="8">The sequence shown here is derived from an EMBL/GenBank/DDBJ whole genome shotgun (WGS) entry which is preliminary data.</text>
</comment>
<evidence type="ECO:0000256" key="3">
    <source>
        <dbReference type="ARBA" id="ARBA00023054"/>
    </source>
</evidence>
<feature type="region of interest" description="Disordered" evidence="5">
    <location>
        <begin position="426"/>
        <end position="455"/>
    </location>
</feature>
<dbReference type="Pfam" id="PF05622">
    <property type="entry name" value="HOOK"/>
    <property type="match status" value="1"/>
</dbReference>
<dbReference type="PANTHER" id="PTHR18947:SF28">
    <property type="entry name" value="GIRDIN, ISOFORM A"/>
    <property type="match status" value="1"/>
</dbReference>
<dbReference type="OrthoDB" id="49395at2759"/>
<dbReference type="GO" id="GO:0008017">
    <property type="term" value="F:microtubule binding"/>
    <property type="evidence" value="ECO:0007669"/>
    <property type="project" value="InterPro"/>
</dbReference>
<protein>
    <submittedName>
        <fullName evidence="8">HOOK protein</fullName>
    </submittedName>
</protein>
<dbReference type="GO" id="GO:0030705">
    <property type="term" value="P:cytoskeleton-dependent intracellular transport"/>
    <property type="evidence" value="ECO:0007669"/>
    <property type="project" value="InterPro"/>
</dbReference>
<organism evidence="8 9">
    <name type="scientific">Lyophyllum shimeji</name>
    <name type="common">Hon-shimeji</name>
    <name type="synonym">Tricholoma shimeji</name>
    <dbReference type="NCBI Taxonomy" id="47721"/>
    <lineage>
        <taxon>Eukaryota</taxon>
        <taxon>Fungi</taxon>
        <taxon>Dikarya</taxon>
        <taxon>Basidiomycota</taxon>
        <taxon>Agaricomycotina</taxon>
        <taxon>Agaricomycetes</taxon>
        <taxon>Agaricomycetidae</taxon>
        <taxon>Agaricales</taxon>
        <taxon>Tricholomatineae</taxon>
        <taxon>Lyophyllaceae</taxon>
        <taxon>Lyophyllum</taxon>
    </lineage>
</organism>
<dbReference type="CDD" id="cd22211">
    <property type="entry name" value="HkD_SF"/>
    <property type="match status" value="1"/>
</dbReference>
<evidence type="ECO:0000313" key="9">
    <source>
        <dbReference type="Proteomes" id="UP001063166"/>
    </source>
</evidence>
<evidence type="ECO:0000313" key="8">
    <source>
        <dbReference type="EMBL" id="GLB35178.1"/>
    </source>
</evidence>
<gene>
    <name evidence="8" type="ORF">LshimejAT787_0207430</name>
</gene>
<evidence type="ECO:0000259" key="6">
    <source>
        <dbReference type="Pfam" id="PF05622"/>
    </source>
</evidence>
<keyword evidence="9" id="KW-1185">Reference proteome</keyword>
<evidence type="ECO:0000256" key="2">
    <source>
        <dbReference type="ARBA" id="ARBA00022490"/>
    </source>
</evidence>
<proteinExistence type="predicted"/>
<reference evidence="8" key="1">
    <citation type="submission" date="2022-07" db="EMBL/GenBank/DDBJ databases">
        <title>The genome of Lyophyllum shimeji provides insight into the initial evolution of ectomycorrhizal fungal genome.</title>
        <authorList>
            <person name="Kobayashi Y."/>
            <person name="Shibata T."/>
            <person name="Hirakawa H."/>
            <person name="Shigenobu S."/>
            <person name="Nishiyama T."/>
            <person name="Yamada A."/>
            <person name="Hasebe M."/>
            <person name="Kawaguchi M."/>
        </authorList>
    </citation>
    <scope>NUCLEOTIDE SEQUENCE</scope>
    <source>
        <strain evidence="8">AT787</strain>
    </source>
</reference>
<evidence type="ECO:0000256" key="1">
    <source>
        <dbReference type="ARBA" id="ARBA00004496"/>
    </source>
</evidence>
<dbReference type="InterPro" id="IPR036872">
    <property type="entry name" value="CH_dom_sf"/>
</dbReference>
<feature type="domain" description="Hook C-terminal" evidence="6">
    <location>
        <begin position="199"/>
        <end position="410"/>
    </location>
</feature>
<dbReference type="Proteomes" id="UP001063166">
    <property type="component" value="Unassembled WGS sequence"/>
</dbReference>